<dbReference type="Pfam" id="PF04245">
    <property type="entry name" value="NA37"/>
    <property type="match status" value="1"/>
</dbReference>
<dbReference type="RefSeq" id="WP_341597444.1">
    <property type="nucleotide sequence ID" value="NZ_JBAKAZ010000022.1"/>
</dbReference>
<dbReference type="NCBIfam" id="NF001557">
    <property type="entry name" value="PRK00378.1"/>
    <property type="match status" value="1"/>
</dbReference>
<gene>
    <name evidence="4" type="primary">yejK</name>
    <name evidence="4" type="ORF">V6256_07425</name>
</gene>
<keyword evidence="3" id="KW-0963">Cytoplasm</keyword>
<comment type="similarity">
    <text evidence="2">Belongs to the YejK family.</text>
</comment>
<evidence type="ECO:0000256" key="3">
    <source>
        <dbReference type="ARBA" id="ARBA00022490"/>
    </source>
</evidence>
<dbReference type="Proteomes" id="UP001369082">
    <property type="component" value="Unassembled WGS sequence"/>
</dbReference>
<comment type="subcellular location">
    <subcellularLocation>
        <location evidence="1">Cytoplasm</location>
        <location evidence="1">Nucleoid</location>
    </subcellularLocation>
</comment>
<dbReference type="InterPro" id="IPR007358">
    <property type="entry name" value="Nucleoid_associated_NdpA"/>
</dbReference>
<evidence type="ECO:0000256" key="2">
    <source>
        <dbReference type="ARBA" id="ARBA00009035"/>
    </source>
</evidence>
<reference evidence="4 5" key="1">
    <citation type="submission" date="2024-02" db="EMBL/GenBank/DDBJ databases">
        <title>Bacteria isolated from the canopy kelp, Nereocystis luetkeana.</title>
        <authorList>
            <person name="Pfister C.A."/>
            <person name="Younker I.T."/>
            <person name="Light S.H."/>
        </authorList>
    </citation>
    <scope>NUCLEOTIDE SEQUENCE [LARGE SCALE GENOMIC DNA]</scope>
    <source>
        <strain evidence="4 5">TI.1.05</strain>
    </source>
</reference>
<evidence type="ECO:0000313" key="5">
    <source>
        <dbReference type="Proteomes" id="UP001369082"/>
    </source>
</evidence>
<evidence type="ECO:0000313" key="4">
    <source>
        <dbReference type="EMBL" id="MEL0629435.1"/>
    </source>
</evidence>
<name>A0ABU9GQ45_9GAMM</name>
<dbReference type="PANTHER" id="PTHR38772:SF1">
    <property type="entry name" value="NUCLEOID-ASSOCIATED PROTEIN YEJK"/>
    <property type="match status" value="1"/>
</dbReference>
<comment type="caution">
    <text evidence="4">The sequence shown here is derived from an EMBL/GenBank/DDBJ whole genome shotgun (WGS) entry which is preliminary data.</text>
</comment>
<protein>
    <submittedName>
        <fullName evidence="4">Nucleoid-associated protein YejK</fullName>
    </submittedName>
</protein>
<proteinExistence type="inferred from homology"/>
<dbReference type="EMBL" id="JBAKAZ010000022">
    <property type="protein sequence ID" value="MEL0629435.1"/>
    <property type="molecule type" value="Genomic_DNA"/>
</dbReference>
<organism evidence="4 5">
    <name type="scientific">Psychromonas aquatilis</name>
    <dbReference type="NCBI Taxonomy" id="2005072"/>
    <lineage>
        <taxon>Bacteria</taxon>
        <taxon>Pseudomonadati</taxon>
        <taxon>Pseudomonadota</taxon>
        <taxon>Gammaproteobacteria</taxon>
        <taxon>Alteromonadales</taxon>
        <taxon>Psychromonadaceae</taxon>
        <taxon>Psychromonas</taxon>
    </lineage>
</organism>
<sequence>MNVSATNIILHSLNYNDEGVLNCKMREGELPISASIEQLVMDLHRTYQSKSNKAFAYFAEEGEKSQLFQRALKEELNGELDFVSFSQQAATCLVNELKDHDFAEEGILLVSKYTWTTSNYLLVALLQNNQSISVNENLELQVSQHIETSKIQLVARIDLTLLERDPEANRYISFIKGRVGRKVSDFFLDFMGAKEGFDAKAQNQGLMKAVEEFCEKQEMPTEKKQEVREVTFNYCKDQIKEGQDIDLSNLSKEFESTANLEGSFYDFVSEDYQLEENFPADKTLVRKLTKYVGSGGGMSISFDQKHLGTSIKYDEASDTLTITGLPTNLREQLKRDALMNSSEHVIAIDQEDDGKAPF</sequence>
<evidence type="ECO:0000256" key="1">
    <source>
        <dbReference type="ARBA" id="ARBA00004453"/>
    </source>
</evidence>
<accession>A0ABU9GQ45</accession>
<keyword evidence="5" id="KW-1185">Reference proteome</keyword>
<dbReference type="PANTHER" id="PTHR38772">
    <property type="match status" value="1"/>
</dbReference>